<name>A0A645EHL7_9ZZZZ</name>
<gene>
    <name evidence="4" type="primary">thiE_34</name>
    <name evidence="4" type="ORF">SDC9_148640</name>
</gene>
<dbReference type="GO" id="GO:0004789">
    <property type="term" value="F:thiamine-phosphate diphosphorylase activity"/>
    <property type="evidence" value="ECO:0007669"/>
    <property type="project" value="UniProtKB-EC"/>
</dbReference>
<dbReference type="PANTHER" id="PTHR20857:SF15">
    <property type="entry name" value="THIAMINE-PHOSPHATE SYNTHASE"/>
    <property type="match status" value="1"/>
</dbReference>
<protein>
    <submittedName>
        <fullName evidence="4">Thiamine-phosphate synthase</fullName>
        <ecNumber evidence="4">2.5.1.3</ecNumber>
    </submittedName>
</protein>
<reference evidence="4" key="1">
    <citation type="submission" date="2019-08" db="EMBL/GenBank/DDBJ databases">
        <authorList>
            <person name="Kucharzyk K."/>
            <person name="Murdoch R.W."/>
            <person name="Higgins S."/>
            <person name="Loffler F."/>
        </authorList>
    </citation>
    <scope>NUCLEOTIDE SEQUENCE</scope>
</reference>
<dbReference type="EMBL" id="VSSQ01047442">
    <property type="protein sequence ID" value="MPN01431.1"/>
    <property type="molecule type" value="Genomic_DNA"/>
</dbReference>
<dbReference type="CDD" id="cd00564">
    <property type="entry name" value="TMP_TenI"/>
    <property type="match status" value="1"/>
</dbReference>
<feature type="domain" description="Thiamine phosphate synthase/TenI" evidence="3">
    <location>
        <begin position="2"/>
        <end position="113"/>
    </location>
</feature>
<keyword evidence="2" id="KW-0784">Thiamine biosynthesis</keyword>
<dbReference type="InterPro" id="IPR013785">
    <property type="entry name" value="Aldolase_TIM"/>
</dbReference>
<dbReference type="EC" id="2.5.1.3" evidence="4"/>
<dbReference type="Pfam" id="PF02581">
    <property type="entry name" value="TMP-TENI"/>
    <property type="match status" value="1"/>
</dbReference>
<dbReference type="GO" id="GO:0005737">
    <property type="term" value="C:cytoplasm"/>
    <property type="evidence" value="ECO:0007669"/>
    <property type="project" value="TreeGrafter"/>
</dbReference>
<dbReference type="InterPro" id="IPR036206">
    <property type="entry name" value="ThiamineP_synth_sf"/>
</dbReference>
<organism evidence="4">
    <name type="scientific">bioreactor metagenome</name>
    <dbReference type="NCBI Taxonomy" id="1076179"/>
    <lineage>
        <taxon>unclassified sequences</taxon>
        <taxon>metagenomes</taxon>
        <taxon>ecological metagenomes</taxon>
    </lineage>
</organism>
<comment type="caution">
    <text evidence="4">The sequence shown here is derived from an EMBL/GenBank/DDBJ whole genome shotgun (WGS) entry which is preliminary data.</text>
</comment>
<dbReference type="Gene3D" id="3.20.20.70">
    <property type="entry name" value="Aldolase class I"/>
    <property type="match status" value="1"/>
</dbReference>
<dbReference type="AlphaFoldDB" id="A0A645EHL7"/>
<proteinExistence type="predicted"/>
<keyword evidence="4" id="KW-0808">Transferase</keyword>
<dbReference type="SUPFAM" id="SSF51391">
    <property type="entry name" value="Thiamin phosphate synthase"/>
    <property type="match status" value="1"/>
</dbReference>
<evidence type="ECO:0000256" key="2">
    <source>
        <dbReference type="ARBA" id="ARBA00022977"/>
    </source>
</evidence>
<sequence length="131" mass="14169">MADADGVHIGQNDYPPGEVRRLIGPDMLLGVSTHAPSEALRAQQDEAVDYIGVGPLFATHTKRDVCQPVGLEYLDFVIQNINIPFVAIGGIKTHNIKDVAERGAMLVAVVTEITAAADIEAKIVQLRERLK</sequence>
<accession>A0A645EHL7</accession>
<dbReference type="PANTHER" id="PTHR20857">
    <property type="entry name" value="THIAMINE-PHOSPHATE PYROPHOSPHORYLASE"/>
    <property type="match status" value="1"/>
</dbReference>
<dbReference type="GO" id="GO:0009228">
    <property type="term" value="P:thiamine biosynthetic process"/>
    <property type="evidence" value="ECO:0007669"/>
    <property type="project" value="UniProtKB-KW"/>
</dbReference>
<dbReference type="InterPro" id="IPR022998">
    <property type="entry name" value="ThiamineP_synth_TenI"/>
</dbReference>
<evidence type="ECO:0000313" key="4">
    <source>
        <dbReference type="EMBL" id="MPN01431.1"/>
    </source>
</evidence>
<evidence type="ECO:0000256" key="1">
    <source>
        <dbReference type="ARBA" id="ARBA00004948"/>
    </source>
</evidence>
<evidence type="ECO:0000259" key="3">
    <source>
        <dbReference type="Pfam" id="PF02581"/>
    </source>
</evidence>
<comment type="pathway">
    <text evidence="1">Cofactor biosynthesis; thiamine diphosphate biosynthesis.</text>
</comment>